<dbReference type="AlphaFoldDB" id="A0AAE1BHU1"/>
<comment type="caution">
    <text evidence="1">The sequence shown here is derived from an EMBL/GenBank/DDBJ whole genome shotgun (WGS) entry which is preliminary data.</text>
</comment>
<proteinExistence type="predicted"/>
<reference evidence="1" key="1">
    <citation type="submission" date="2023-10" db="EMBL/GenBank/DDBJ databases">
        <title>Genome assemblies of two species of porcelain crab, Petrolisthes cinctipes and Petrolisthes manimaculis (Anomura: Porcellanidae).</title>
        <authorList>
            <person name="Angst P."/>
        </authorList>
    </citation>
    <scope>NUCLEOTIDE SEQUENCE</scope>
    <source>
        <strain evidence="1">PB745_01</strain>
        <tissue evidence="1">Gill</tissue>
    </source>
</reference>
<keyword evidence="2" id="KW-1185">Reference proteome</keyword>
<sequence>MARILTVDEVVVGLVDDVKVMTTVMVGEGNMIMLLVEMEKMELLFSHPTEDSTGHPFRLVISVCQLDQVRRGFT</sequence>
<name>A0AAE1BHU1_PETCI</name>
<dbReference type="EMBL" id="JAWQEG010008184">
    <property type="protein sequence ID" value="KAK3850818.1"/>
    <property type="molecule type" value="Genomic_DNA"/>
</dbReference>
<evidence type="ECO:0000313" key="2">
    <source>
        <dbReference type="Proteomes" id="UP001286313"/>
    </source>
</evidence>
<dbReference type="Proteomes" id="UP001286313">
    <property type="component" value="Unassembled WGS sequence"/>
</dbReference>
<organism evidence="1 2">
    <name type="scientific">Petrolisthes cinctipes</name>
    <name type="common">Flat porcelain crab</name>
    <dbReference type="NCBI Taxonomy" id="88211"/>
    <lineage>
        <taxon>Eukaryota</taxon>
        <taxon>Metazoa</taxon>
        <taxon>Ecdysozoa</taxon>
        <taxon>Arthropoda</taxon>
        <taxon>Crustacea</taxon>
        <taxon>Multicrustacea</taxon>
        <taxon>Malacostraca</taxon>
        <taxon>Eumalacostraca</taxon>
        <taxon>Eucarida</taxon>
        <taxon>Decapoda</taxon>
        <taxon>Pleocyemata</taxon>
        <taxon>Anomura</taxon>
        <taxon>Galatheoidea</taxon>
        <taxon>Porcellanidae</taxon>
        <taxon>Petrolisthes</taxon>
    </lineage>
</organism>
<evidence type="ECO:0000313" key="1">
    <source>
        <dbReference type="EMBL" id="KAK3850818.1"/>
    </source>
</evidence>
<protein>
    <submittedName>
        <fullName evidence="1">Uncharacterized protein</fullName>
    </submittedName>
</protein>
<accession>A0AAE1BHU1</accession>
<gene>
    <name evidence="1" type="ORF">Pcinc_042500</name>
</gene>